<dbReference type="AlphaFoldDB" id="A0A1Q3ENV9"/>
<comment type="caution">
    <text evidence="2">The sequence shown here is derived from an EMBL/GenBank/DDBJ whole genome shotgun (WGS) entry which is preliminary data.</text>
</comment>
<sequence length="69" mass="7883">MRPNKVCDEISKFVAPGKSQATDWTPLKEERSLELEETCLELISRCPRSSSPNPKHPIRTMKMPNIDKS</sequence>
<dbReference type="Proteomes" id="UP000188533">
    <property type="component" value="Unassembled WGS sequence"/>
</dbReference>
<reference evidence="2 3" key="1">
    <citation type="submission" date="2016-08" db="EMBL/GenBank/DDBJ databases">
        <authorList>
            <consortium name="Lentinula edodes genome sequencing consortium"/>
            <person name="Sakamoto Y."/>
            <person name="Nakade K."/>
            <person name="Sato S."/>
            <person name="Yoshida Y."/>
            <person name="Miyazaki K."/>
            <person name="Natsume S."/>
            <person name="Konno N."/>
        </authorList>
    </citation>
    <scope>NUCLEOTIDE SEQUENCE [LARGE SCALE GENOMIC DNA]</scope>
    <source>
        <strain evidence="2 3">NBRC 111202</strain>
    </source>
</reference>
<gene>
    <name evidence="2" type="ORF">LENED_011006</name>
</gene>
<keyword evidence="3" id="KW-1185">Reference proteome</keyword>
<name>A0A1Q3ENV9_LENED</name>
<evidence type="ECO:0000256" key="1">
    <source>
        <dbReference type="SAM" id="MobiDB-lite"/>
    </source>
</evidence>
<reference evidence="2 3" key="2">
    <citation type="submission" date="2017-02" db="EMBL/GenBank/DDBJ databases">
        <title>A genome survey and senescence transcriptome analysis in Lentinula edodes.</title>
        <authorList>
            <person name="Sakamoto Y."/>
            <person name="Nakade K."/>
            <person name="Sato S."/>
            <person name="Yoshida Y."/>
            <person name="Miyazaki K."/>
            <person name="Natsume S."/>
            <person name="Konno N."/>
        </authorList>
    </citation>
    <scope>NUCLEOTIDE SEQUENCE [LARGE SCALE GENOMIC DNA]</scope>
    <source>
        <strain evidence="2 3">NBRC 111202</strain>
    </source>
</reference>
<proteinExistence type="predicted"/>
<protein>
    <submittedName>
        <fullName evidence="2">Uncharacterized protein</fullName>
    </submittedName>
</protein>
<evidence type="ECO:0000313" key="2">
    <source>
        <dbReference type="EMBL" id="GAW08897.1"/>
    </source>
</evidence>
<organism evidence="2 3">
    <name type="scientific">Lentinula edodes</name>
    <name type="common">Shiitake mushroom</name>
    <name type="synonym">Lentinus edodes</name>
    <dbReference type="NCBI Taxonomy" id="5353"/>
    <lineage>
        <taxon>Eukaryota</taxon>
        <taxon>Fungi</taxon>
        <taxon>Dikarya</taxon>
        <taxon>Basidiomycota</taxon>
        <taxon>Agaricomycotina</taxon>
        <taxon>Agaricomycetes</taxon>
        <taxon>Agaricomycetidae</taxon>
        <taxon>Agaricales</taxon>
        <taxon>Marasmiineae</taxon>
        <taxon>Omphalotaceae</taxon>
        <taxon>Lentinula</taxon>
    </lineage>
</organism>
<accession>A0A1Q3ENV9</accession>
<evidence type="ECO:0000313" key="3">
    <source>
        <dbReference type="Proteomes" id="UP000188533"/>
    </source>
</evidence>
<feature type="region of interest" description="Disordered" evidence="1">
    <location>
        <begin position="46"/>
        <end position="69"/>
    </location>
</feature>
<dbReference type="EMBL" id="BDGU01000822">
    <property type="protein sequence ID" value="GAW08897.1"/>
    <property type="molecule type" value="Genomic_DNA"/>
</dbReference>